<protein>
    <submittedName>
        <fullName evidence="2">Uncharacterized protein</fullName>
    </submittedName>
</protein>
<comment type="caution">
    <text evidence="2">The sequence shown here is derived from an EMBL/GenBank/DDBJ whole genome shotgun (WGS) entry which is preliminary data.</text>
</comment>
<accession>A0A9P6KZQ2</accession>
<dbReference type="Proteomes" id="UP000740883">
    <property type="component" value="Unassembled WGS sequence"/>
</dbReference>
<proteinExistence type="predicted"/>
<name>A0A9P6KZQ2_9MICR</name>
<keyword evidence="1" id="KW-0472">Membrane</keyword>
<keyword evidence="1" id="KW-0812">Transmembrane</keyword>
<organism evidence="2 3">
    <name type="scientific">Nosema granulosis</name>
    <dbReference type="NCBI Taxonomy" id="83296"/>
    <lineage>
        <taxon>Eukaryota</taxon>
        <taxon>Fungi</taxon>
        <taxon>Fungi incertae sedis</taxon>
        <taxon>Microsporidia</taxon>
        <taxon>Nosematidae</taxon>
        <taxon>Nosema</taxon>
    </lineage>
</organism>
<reference evidence="2 3" key="1">
    <citation type="journal article" date="2020" name="Genome Biol. Evol.">
        <title>Comparative genomics of strictly vertically transmitted, feminizing microsporidia endosymbionts of amphipod crustaceans.</title>
        <authorList>
            <person name="Cormier A."/>
            <person name="Chebbi M.A."/>
            <person name="Giraud I."/>
            <person name="Wattier R."/>
            <person name="Teixeira M."/>
            <person name="Gilbert C."/>
            <person name="Rigaud T."/>
            <person name="Cordaux R."/>
        </authorList>
    </citation>
    <scope>NUCLEOTIDE SEQUENCE [LARGE SCALE GENOMIC DNA]</scope>
    <source>
        <strain evidence="2 3">Ou3-Ou53</strain>
    </source>
</reference>
<keyword evidence="3" id="KW-1185">Reference proteome</keyword>
<evidence type="ECO:0000256" key="1">
    <source>
        <dbReference type="SAM" id="Phobius"/>
    </source>
</evidence>
<sequence length="129" mass="15626">MSYMQYLELICNLSLFYTHTLSIEHVLNLEDNRTSVSRFNLQTETLYSIESILLLLALFTQIPNPNMFTVSQCLVFIYRITSVQKLDEDNFKFKILYRKFEILMFCLLYLLFVYVTFFRIIMKNEKLEW</sequence>
<gene>
    <name evidence="2" type="ORF">NGRA_0817</name>
</gene>
<evidence type="ECO:0000313" key="2">
    <source>
        <dbReference type="EMBL" id="KAF9764123.1"/>
    </source>
</evidence>
<keyword evidence="1" id="KW-1133">Transmembrane helix</keyword>
<dbReference type="EMBL" id="SBJO01000037">
    <property type="protein sequence ID" value="KAF9764123.1"/>
    <property type="molecule type" value="Genomic_DNA"/>
</dbReference>
<evidence type="ECO:0000313" key="3">
    <source>
        <dbReference type="Proteomes" id="UP000740883"/>
    </source>
</evidence>
<feature type="transmembrane region" description="Helical" evidence="1">
    <location>
        <begin position="102"/>
        <end position="122"/>
    </location>
</feature>
<dbReference type="AlphaFoldDB" id="A0A9P6KZQ2"/>